<dbReference type="EMBL" id="BDME01000001">
    <property type="protein sequence ID" value="GAX87188.1"/>
    <property type="molecule type" value="Genomic_DNA"/>
</dbReference>
<proteinExistence type="inferred from homology"/>
<evidence type="ECO:0000313" key="3">
    <source>
        <dbReference type="EMBL" id="GAX87188.1"/>
    </source>
</evidence>
<evidence type="ECO:0000256" key="1">
    <source>
        <dbReference type="ARBA" id="ARBA00043967"/>
    </source>
</evidence>
<organism evidence="3 4">
    <name type="scientific">Lebetimonas natsushimae</name>
    <dbReference type="NCBI Taxonomy" id="1936991"/>
    <lineage>
        <taxon>Bacteria</taxon>
        <taxon>Pseudomonadati</taxon>
        <taxon>Campylobacterota</taxon>
        <taxon>Epsilonproteobacteria</taxon>
        <taxon>Nautiliales</taxon>
        <taxon>Nautiliaceae</taxon>
        <taxon>Lebetimonas</taxon>
    </lineage>
</organism>
<protein>
    <recommendedName>
        <fullName evidence="2">SUF system FeS cluster assembly SufBD core domain-containing protein</fullName>
    </recommendedName>
</protein>
<evidence type="ECO:0000313" key="4">
    <source>
        <dbReference type="Proteomes" id="UP000217944"/>
    </source>
</evidence>
<comment type="caution">
    <text evidence="3">The sequence shown here is derived from an EMBL/GenBank/DDBJ whole genome shotgun (WGS) entry which is preliminary data.</text>
</comment>
<gene>
    <name evidence="3" type="ORF">LNAT_P0483</name>
</gene>
<dbReference type="PANTHER" id="PTHR30508:SF1">
    <property type="entry name" value="UPF0051 PROTEIN ABCI8, CHLOROPLASTIC-RELATED"/>
    <property type="match status" value="1"/>
</dbReference>
<accession>A0A292YBP3</accession>
<dbReference type="Pfam" id="PF01458">
    <property type="entry name" value="SUFBD_core"/>
    <property type="match status" value="1"/>
</dbReference>
<dbReference type="GO" id="GO:0016226">
    <property type="term" value="P:iron-sulfur cluster assembly"/>
    <property type="evidence" value="ECO:0007669"/>
    <property type="project" value="InterPro"/>
</dbReference>
<feature type="domain" description="SUF system FeS cluster assembly SufBD core" evidence="2">
    <location>
        <begin position="100"/>
        <end position="324"/>
    </location>
</feature>
<reference evidence="3 4" key="1">
    <citation type="journal article" date="2017" name="Syst. Appl. Microbiol.">
        <title>Lebetimonas natsushimae sp. nov., a novel strictly anaerobic, moderately thermophilic chemoautotroph isolated from a deep-sea hydrothermal vent polychaete nest in the Mid-Okinawa Trough.</title>
        <authorList>
            <person name="Nagata R."/>
            <person name="Takaki Y."/>
            <person name="Tame A."/>
            <person name="Nunoura T."/>
            <person name="Muto H."/>
            <person name="Mino S."/>
            <person name="Sawayama S."/>
            <person name="Takai K."/>
            <person name="Nakagawa S."/>
        </authorList>
    </citation>
    <scope>NUCLEOTIDE SEQUENCE [LARGE SCALE GENOMIC DNA]</scope>
    <source>
        <strain evidence="3 4">HS1857</strain>
    </source>
</reference>
<dbReference type="InterPro" id="IPR037284">
    <property type="entry name" value="SUF_FeS_clus_asmbl_SufBD_sf"/>
</dbReference>
<keyword evidence="4" id="KW-1185">Reference proteome</keyword>
<sequence length="353" mass="39261">MNISVKVKKMENEKILSSVGFECSDNKRSGSFLVVDEDIAKMKNLNKKLEIMPLSEAVEKYPWLKNHLKSVSKNLLGYFIRVLPDSEIDYPIQTGFYMEKNKQQIIHNVLVAEPNSKVHLISGCVSSVNGEKHVGINHYFIKKNASLTLTKIHNWPDVITSFSKDNVVVGENATFISNYVGLTLGKKNKSNLVINIGKNGVAVINSIVYAKENNTLYINDKIFLNEEGARADILSRTISNGGKCFVKECISGRGKNTKGHIECDGLLLNNNGIIYSMPALEAMHSQTDLSHEAAVGKISEEELIYLMSKGIDEESAKTLIIQGFLENKIQDLPMDLQKSVENLIQRISTEGAI</sequence>
<dbReference type="SUPFAM" id="SSF101960">
    <property type="entry name" value="Stabilizer of iron transporter SufD"/>
    <property type="match status" value="1"/>
</dbReference>
<dbReference type="OrthoDB" id="9803529at2"/>
<name>A0A292YBP3_9BACT</name>
<dbReference type="InterPro" id="IPR055346">
    <property type="entry name" value="Fe-S_cluster_assembly_SufBD"/>
</dbReference>
<dbReference type="PANTHER" id="PTHR30508">
    <property type="entry name" value="FES CLUSTER ASSEMBLY PROTEIN SUF"/>
    <property type="match status" value="1"/>
</dbReference>
<dbReference type="InterPro" id="IPR000825">
    <property type="entry name" value="SUF_FeS_clus_asmbl_SufBD_core"/>
</dbReference>
<comment type="similarity">
    <text evidence="1">Belongs to the iron-sulfur cluster assembly SufBD family.</text>
</comment>
<evidence type="ECO:0000259" key="2">
    <source>
        <dbReference type="Pfam" id="PF01458"/>
    </source>
</evidence>
<dbReference type="AlphaFoldDB" id="A0A292YBP3"/>
<dbReference type="Proteomes" id="UP000217944">
    <property type="component" value="Unassembled WGS sequence"/>
</dbReference>